<organism evidence="3 4">
    <name type="scientific">Pseudonocardia eucalypti</name>
    <dbReference type="NCBI Taxonomy" id="648755"/>
    <lineage>
        <taxon>Bacteria</taxon>
        <taxon>Bacillati</taxon>
        <taxon>Actinomycetota</taxon>
        <taxon>Actinomycetes</taxon>
        <taxon>Pseudonocardiales</taxon>
        <taxon>Pseudonocardiaceae</taxon>
        <taxon>Pseudonocardia</taxon>
    </lineage>
</organism>
<keyword evidence="4" id="KW-1185">Reference proteome</keyword>
<dbReference type="PROSITE" id="PS00455">
    <property type="entry name" value="AMP_BINDING"/>
    <property type="match status" value="1"/>
</dbReference>
<feature type="domain" description="AMP-dependent synthetase/ligase" evidence="1">
    <location>
        <begin position="9"/>
        <end position="360"/>
    </location>
</feature>
<dbReference type="PANTHER" id="PTHR43767">
    <property type="entry name" value="LONG-CHAIN-FATTY-ACID--COA LIGASE"/>
    <property type="match status" value="1"/>
</dbReference>
<dbReference type="GO" id="GO:0016874">
    <property type="term" value="F:ligase activity"/>
    <property type="evidence" value="ECO:0007669"/>
    <property type="project" value="UniProtKB-KW"/>
</dbReference>
<evidence type="ECO:0000313" key="3">
    <source>
        <dbReference type="EMBL" id="GAA5165851.1"/>
    </source>
</evidence>
<dbReference type="RefSeq" id="WP_185064942.1">
    <property type="nucleotide sequence ID" value="NZ_BAABJP010000031.1"/>
</dbReference>
<sequence length="505" mass="53822">MATSIASALEWWGRTQGDREALVFADGAVSYRELRDWSGRIARRLVDDGVAPGDRVALLGGNTAGWAAAAFGVIKAGAILIPLNPRLVAAEMHTLLESAGAGVVIADAGFEAILKEVEELGAVFRPVELTELGALRDGPAEPFRVERGPDETLAVMFTSGSTGLSKGVILTNRTLLNIAFEASLTEEGLHPGGRTLLLLPFCFTPGLVWGLYMHAVLGGTLVVEADLNPSRAVRQLEEQRIEAIFGVPLIYEVMAKAPEFAGADLSGLRTATVGGAAVPGPLLEAWADKGVALRQIYGMVEGGGTVTATLRHEAAAHPDSCGIGSVFTEIKVVREDGTECEPGEAGQILVRGPSVTPGYWNDPDGTAQVLRDGWLHSGDLGRRDADGRLTFVDRLKDLIISGGINISPVELEAVIARIDGVEEVAVIAARDDRFGETPAAVIYGRAGLQPADVVAECDRRVAGYKVPRYVVVRDRPLPRLPNGKISKREIRAEYADITTRHPRVR</sequence>
<dbReference type="Gene3D" id="3.40.50.12780">
    <property type="entry name" value="N-terminal domain of ligase-like"/>
    <property type="match status" value="1"/>
</dbReference>
<gene>
    <name evidence="3" type="ORF">GCM10023321_56400</name>
</gene>
<proteinExistence type="predicted"/>
<evidence type="ECO:0000313" key="4">
    <source>
        <dbReference type="Proteomes" id="UP001428817"/>
    </source>
</evidence>
<dbReference type="InterPro" id="IPR045851">
    <property type="entry name" value="AMP-bd_C_sf"/>
</dbReference>
<reference evidence="4" key="1">
    <citation type="journal article" date="2019" name="Int. J. Syst. Evol. Microbiol.">
        <title>The Global Catalogue of Microorganisms (GCM) 10K type strain sequencing project: providing services to taxonomists for standard genome sequencing and annotation.</title>
        <authorList>
            <consortium name="The Broad Institute Genomics Platform"/>
            <consortium name="The Broad Institute Genome Sequencing Center for Infectious Disease"/>
            <person name="Wu L."/>
            <person name="Ma J."/>
        </authorList>
    </citation>
    <scope>NUCLEOTIDE SEQUENCE [LARGE SCALE GENOMIC DNA]</scope>
    <source>
        <strain evidence="4">JCM 18303</strain>
    </source>
</reference>
<keyword evidence="3" id="KW-0436">Ligase</keyword>
<comment type="caution">
    <text evidence="3">The sequence shown here is derived from an EMBL/GenBank/DDBJ whole genome shotgun (WGS) entry which is preliminary data.</text>
</comment>
<evidence type="ECO:0000259" key="1">
    <source>
        <dbReference type="Pfam" id="PF00501"/>
    </source>
</evidence>
<dbReference type="InterPro" id="IPR020845">
    <property type="entry name" value="AMP-binding_CS"/>
</dbReference>
<evidence type="ECO:0000259" key="2">
    <source>
        <dbReference type="Pfam" id="PF13193"/>
    </source>
</evidence>
<name>A0ABP9QQY5_9PSEU</name>
<dbReference type="Proteomes" id="UP001428817">
    <property type="component" value="Unassembled WGS sequence"/>
</dbReference>
<dbReference type="InterPro" id="IPR042099">
    <property type="entry name" value="ANL_N_sf"/>
</dbReference>
<dbReference type="Pfam" id="PF00501">
    <property type="entry name" value="AMP-binding"/>
    <property type="match status" value="1"/>
</dbReference>
<dbReference type="PANTHER" id="PTHR43767:SF1">
    <property type="entry name" value="NONRIBOSOMAL PEPTIDE SYNTHASE PES1 (EUROFUNG)-RELATED"/>
    <property type="match status" value="1"/>
</dbReference>
<dbReference type="InterPro" id="IPR000873">
    <property type="entry name" value="AMP-dep_synth/lig_dom"/>
</dbReference>
<dbReference type="SUPFAM" id="SSF56801">
    <property type="entry name" value="Acetyl-CoA synthetase-like"/>
    <property type="match status" value="1"/>
</dbReference>
<dbReference type="InterPro" id="IPR025110">
    <property type="entry name" value="AMP-bd_C"/>
</dbReference>
<dbReference type="EMBL" id="BAABJP010000031">
    <property type="protein sequence ID" value="GAA5165851.1"/>
    <property type="molecule type" value="Genomic_DNA"/>
</dbReference>
<dbReference type="Pfam" id="PF13193">
    <property type="entry name" value="AMP-binding_C"/>
    <property type="match status" value="1"/>
</dbReference>
<feature type="domain" description="AMP-binding enzyme C-terminal" evidence="2">
    <location>
        <begin position="410"/>
        <end position="484"/>
    </location>
</feature>
<dbReference type="Gene3D" id="3.30.300.30">
    <property type="match status" value="1"/>
</dbReference>
<protein>
    <submittedName>
        <fullName evidence="3">Long-chain fatty acid--CoA ligase</fullName>
    </submittedName>
</protein>
<dbReference type="InterPro" id="IPR050237">
    <property type="entry name" value="ATP-dep_AMP-bd_enzyme"/>
</dbReference>
<accession>A0ABP9QQY5</accession>